<dbReference type="Pfam" id="PF25597">
    <property type="entry name" value="SH3_retrovirus"/>
    <property type="match status" value="1"/>
</dbReference>
<keyword evidence="10" id="KW-0695">RNA-directed DNA polymerase</keyword>
<evidence type="ECO:0000259" key="16">
    <source>
        <dbReference type="PROSITE" id="PS50994"/>
    </source>
</evidence>
<dbReference type="Gene3D" id="3.30.420.10">
    <property type="entry name" value="Ribonuclease H-like superfamily/Ribonuclease H"/>
    <property type="match status" value="1"/>
</dbReference>
<evidence type="ECO:0000256" key="12">
    <source>
        <dbReference type="ARBA" id="ARBA00023172"/>
    </source>
</evidence>
<dbReference type="SUPFAM" id="SSF56672">
    <property type="entry name" value="DNA/RNA polymerases"/>
    <property type="match status" value="1"/>
</dbReference>
<evidence type="ECO:0000256" key="8">
    <source>
        <dbReference type="ARBA" id="ARBA00022884"/>
    </source>
</evidence>
<keyword evidence="4" id="KW-0479">Metal-binding</keyword>
<dbReference type="InterPro" id="IPR012337">
    <property type="entry name" value="RNaseH-like_sf"/>
</dbReference>
<feature type="domain" description="Integrase catalytic" evidence="16">
    <location>
        <begin position="42"/>
        <end position="220"/>
    </location>
</feature>
<dbReference type="CDD" id="cd09272">
    <property type="entry name" value="RNase_HI_RT_Ty1"/>
    <property type="match status" value="1"/>
</dbReference>
<keyword evidence="8" id="KW-0694">RNA-binding</keyword>
<gene>
    <name evidence="17" type="ORF">MCHLO_00746</name>
</gene>
<evidence type="ECO:0000256" key="2">
    <source>
        <dbReference type="ARBA" id="ARBA00022695"/>
    </source>
</evidence>
<dbReference type="PANTHER" id="PTHR42648">
    <property type="entry name" value="TRANSPOSASE, PUTATIVE-RELATED"/>
    <property type="match status" value="1"/>
</dbReference>
<dbReference type="InterPro" id="IPR039537">
    <property type="entry name" value="Retrotran_Ty1/copia-like"/>
</dbReference>
<evidence type="ECO:0000256" key="3">
    <source>
        <dbReference type="ARBA" id="ARBA00022722"/>
    </source>
</evidence>
<organism evidence="17 18">
    <name type="scientific">Mycena chlorophos</name>
    <name type="common">Agaric fungus</name>
    <name type="synonym">Agaricus chlorophos</name>
    <dbReference type="NCBI Taxonomy" id="658473"/>
    <lineage>
        <taxon>Eukaryota</taxon>
        <taxon>Fungi</taxon>
        <taxon>Dikarya</taxon>
        <taxon>Basidiomycota</taxon>
        <taxon>Agaricomycotina</taxon>
        <taxon>Agaricomycetes</taxon>
        <taxon>Agaricomycetidae</taxon>
        <taxon>Agaricales</taxon>
        <taxon>Marasmiineae</taxon>
        <taxon>Mycenaceae</taxon>
        <taxon>Mycena</taxon>
    </lineage>
</organism>
<keyword evidence="3" id="KW-0540">Nuclease</keyword>
<evidence type="ECO:0000256" key="10">
    <source>
        <dbReference type="ARBA" id="ARBA00022918"/>
    </source>
</evidence>
<evidence type="ECO:0000256" key="7">
    <source>
        <dbReference type="ARBA" id="ARBA00022842"/>
    </source>
</evidence>
<evidence type="ECO:0000256" key="6">
    <source>
        <dbReference type="ARBA" id="ARBA00022801"/>
    </source>
</evidence>
<evidence type="ECO:0000256" key="4">
    <source>
        <dbReference type="ARBA" id="ARBA00022723"/>
    </source>
</evidence>
<keyword evidence="11" id="KW-0239">DNA-directed DNA polymerase</keyword>
<sequence>MGHLPIDAAKKLVKNQLVEGIELDESKPTSSGTCPSCLHGRMTRTPMSKAAERDADGKLGDQVHSDVWGPSSVQTPQHKRYYVTFTDDASRYTVAMLLATKDQTFEAFKELDARWHKLGVDIKILHSDNGGEYKSQIFDEYLAQRGIQRRLTVHDTPEHNGVAERLNRTLLEKVRTMLHGSALPKTLWGEALKHAVWLKNRTLTKAVGGKTPYEVFTGKKPDLRDLHEWGCKLFVHVEGSKLDGRARSGRWVGYDQESNGHRVYFPDNGAIRVELRVKFEQTPQRTAGIAERTLTLTQSTYIDALIEKFGMTNTKPLSVPLDPNHQLSIDQCPTSDIEKQDMKKVPYRELIGGLVWLWTATRPDLAFSVTILSRFVSNPGRPHWDAAKRVLQYLKGTRTLGLTYGGSAEQLGLNIFADADGMSIEDRKAVSGYVFTLNGGSVSWSSKQQAITALSTTEAEYISLTHCAKEALWFRKFISELFGPITTPLIIYTDNQSAMALAQAELGQFHARTKHIDVRYHFIRDHIQSGTLQLVYCPTAEMLADILTKALPPFKLKPLRDGLGLISA</sequence>
<keyword evidence="5" id="KW-0255">Endonuclease</keyword>
<keyword evidence="11" id="KW-0808">Transferase</keyword>
<dbReference type="Pfam" id="PF00665">
    <property type="entry name" value="rve"/>
    <property type="match status" value="1"/>
</dbReference>
<keyword evidence="12" id="KW-0233">DNA recombination</keyword>
<dbReference type="PANTHER" id="PTHR42648:SF11">
    <property type="entry name" value="TRANSPOSON TY4-P GAG-POL POLYPROTEIN"/>
    <property type="match status" value="1"/>
</dbReference>
<keyword evidence="2" id="KW-0548">Nucleotidyltransferase</keyword>
<dbReference type="Proteomes" id="UP000815677">
    <property type="component" value="Unassembled WGS sequence"/>
</dbReference>
<keyword evidence="6" id="KW-0378">Hydrolase</keyword>
<evidence type="ECO:0000256" key="9">
    <source>
        <dbReference type="ARBA" id="ARBA00022908"/>
    </source>
</evidence>
<evidence type="ECO:0000256" key="15">
    <source>
        <dbReference type="SAM" id="MobiDB-lite"/>
    </source>
</evidence>
<proteinExistence type="predicted"/>
<evidence type="ECO:0000256" key="1">
    <source>
        <dbReference type="ARBA" id="ARBA00022578"/>
    </source>
</evidence>
<keyword evidence="9" id="KW-0229">DNA integration</keyword>
<comment type="catalytic activity">
    <reaction evidence="13">
        <text>DNA(n) + a 2'-deoxyribonucleoside 5'-triphosphate = DNA(n+1) + diphosphate</text>
        <dbReference type="Rhea" id="RHEA:22508"/>
        <dbReference type="Rhea" id="RHEA-COMP:17339"/>
        <dbReference type="Rhea" id="RHEA-COMP:17340"/>
        <dbReference type="ChEBI" id="CHEBI:33019"/>
        <dbReference type="ChEBI" id="CHEBI:61560"/>
        <dbReference type="ChEBI" id="CHEBI:173112"/>
        <dbReference type="EC" id="2.7.7.49"/>
    </reaction>
</comment>
<evidence type="ECO:0000256" key="5">
    <source>
        <dbReference type="ARBA" id="ARBA00022759"/>
    </source>
</evidence>
<dbReference type="EMBL" id="DF838515">
    <property type="protein sequence ID" value="GAT43053.1"/>
    <property type="molecule type" value="Genomic_DNA"/>
</dbReference>
<evidence type="ECO:0000256" key="14">
    <source>
        <dbReference type="ARBA" id="ARBA00049244"/>
    </source>
</evidence>
<dbReference type="PROSITE" id="PS50994">
    <property type="entry name" value="INTEGRASE"/>
    <property type="match status" value="1"/>
</dbReference>
<evidence type="ECO:0000256" key="11">
    <source>
        <dbReference type="ARBA" id="ARBA00022932"/>
    </source>
</evidence>
<keyword evidence="1" id="KW-0815">Transposition</keyword>
<feature type="region of interest" description="Disordered" evidence="15">
    <location>
        <begin position="23"/>
        <end position="54"/>
    </location>
</feature>
<dbReference type="SUPFAM" id="SSF53098">
    <property type="entry name" value="Ribonuclease H-like"/>
    <property type="match status" value="1"/>
</dbReference>
<keyword evidence="18" id="KW-1185">Reference proteome</keyword>
<comment type="catalytic activity">
    <reaction evidence="14">
        <text>DNA(n) + a 2'-deoxyribonucleoside 5'-triphosphate = DNA(n+1) + diphosphate</text>
        <dbReference type="Rhea" id="RHEA:22508"/>
        <dbReference type="Rhea" id="RHEA-COMP:17339"/>
        <dbReference type="Rhea" id="RHEA-COMP:17340"/>
        <dbReference type="ChEBI" id="CHEBI:33019"/>
        <dbReference type="ChEBI" id="CHEBI:61560"/>
        <dbReference type="ChEBI" id="CHEBI:173112"/>
        <dbReference type="EC" id="2.7.7.7"/>
    </reaction>
</comment>
<protein>
    <submittedName>
        <fullName evidence="17">Polyprotein</fullName>
    </submittedName>
</protein>
<dbReference type="InterPro" id="IPR036397">
    <property type="entry name" value="RNaseH_sf"/>
</dbReference>
<dbReference type="InterPro" id="IPR057670">
    <property type="entry name" value="SH3_retrovirus"/>
</dbReference>
<evidence type="ECO:0000313" key="18">
    <source>
        <dbReference type="Proteomes" id="UP000815677"/>
    </source>
</evidence>
<dbReference type="InterPro" id="IPR043502">
    <property type="entry name" value="DNA/RNA_pol_sf"/>
</dbReference>
<reference evidence="17" key="1">
    <citation type="submission" date="2014-09" db="EMBL/GenBank/DDBJ databases">
        <title>Genome sequence of the luminous mushroom Mycena chlorophos for searching fungal bioluminescence genes.</title>
        <authorList>
            <person name="Tanaka Y."/>
            <person name="Kasuga D."/>
            <person name="Oba Y."/>
            <person name="Hase S."/>
            <person name="Sato K."/>
            <person name="Oba Y."/>
            <person name="Sakakibara Y."/>
        </authorList>
    </citation>
    <scope>NUCLEOTIDE SEQUENCE</scope>
</reference>
<evidence type="ECO:0000313" key="17">
    <source>
        <dbReference type="EMBL" id="GAT43053.1"/>
    </source>
</evidence>
<name>A0ABQ0KWA0_MYCCL</name>
<accession>A0ABQ0KWA0</accession>
<keyword evidence="7" id="KW-0460">Magnesium</keyword>
<dbReference type="InterPro" id="IPR001584">
    <property type="entry name" value="Integrase_cat-core"/>
</dbReference>
<evidence type="ECO:0000256" key="13">
    <source>
        <dbReference type="ARBA" id="ARBA00048173"/>
    </source>
</evidence>